<dbReference type="PANTHER" id="PTHR33392:SF6">
    <property type="entry name" value="POLYISOPRENYL-TEICHOIC ACID--PEPTIDOGLYCAN TEICHOIC ACID TRANSFERASE TAGU"/>
    <property type="match status" value="1"/>
</dbReference>
<dbReference type="Proteomes" id="UP001298681">
    <property type="component" value="Unassembled WGS sequence"/>
</dbReference>
<feature type="region of interest" description="Disordered" evidence="2">
    <location>
        <begin position="45"/>
        <end position="65"/>
    </location>
</feature>
<feature type="compositionally biased region" description="Basic residues" evidence="2">
    <location>
        <begin position="52"/>
        <end position="65"/>
    </location>
</feature>
<dbReference type="InterPro" id="IPR050922">
    <property type="entry name" value="LytR/CpsA/Psr_CW_biosynth"/>
</dbReference>
<evidence type="ECO:0000256" key="2">
    <source>
        <dbReference type="SAM" id="MobiDB-lite"/>
    </source>
</evidence>
<protein>
    <submittedName>
        <fullName evidence="5">LCP family protein</fullName>
    </submittedName>
</protein>
<comment type="caution">
    <text evidence="5">The sequence shown here is derived from an EMBL/GenBank/DDBJ whole genome shotgun (WGS) entry which is preliminary data.</text>
</comment>
<feature type="compositionally biased region" description="Polar residues" evidence="2">
    <location>
        <begin position="7"/>
        <end position="21"/>
    </location>
</feature>
<dbReference type="RefSeq" id="WP_087229731.1">
    <property type="nucleotide sequence ID" value="NZ_JAKNHQ010000020.1"/>
</dbReference>
<proteinExistence type="inferred from homology"/>
<evidence type="ECO:0000313" key="5">
    <source>
        <dbReference type="EMBL" id="MCG4611687.1"/>
    </source>
</evidence>
<dbReference type="InterPro" id="IPR004474">
    <property type="entry name" value="LytR_CpsA_psr"/>
</dbReference>
<feature type="transmembrane region" description="Helical" evidence="3">
    <location>
        <begin position="70"/>
        <end position="91"/>
    </location>
</feature>
<keyword evidence="3" id="KW-0812">Transmembrane</keyword>
<reference evidence="5 6" key="1">
    <citation type="submission" date="2022-01" db="EMBL/GenBank/DDBJ databases">
        <title>Collection of gut derived symbiotic bacterial strains cultured from healthy donors.</title>
        <authorList>
            <person name="Lin H."/>
            <person name="Kohout C."/>
            <person name="Waligurski E."/>
            <person name="Pamer E.G."/>
        </authorList>
    </citation>
    <scope>NUCLEOTIDE SEQUENCE [LARGE SCALE GENOMIC DNA]</scope>
    <source>
        <strain evidence="5 6">DFI.7.58</strain>
    </source>
</reference>
<keyword evidence="3" id="KW-0472">Membrane</keyword>
<dbReference type="NCBIfam" id="TIGR00350">
    <property type="entry name" value="lytR_cpsA_psr"/>
    <property type="match status" value="1"/>
</dbReference>
<dbReference type="Gene3D" id="3.40.630.190">
    <property type="entry name" value="LCP protein"/>
    <property type="match status" value="1"/>
</dbReference>
<name>A0ABS9MLL6_9FIRM</name>
<organism evidence="5 6">
    <name type="scientific">Anaeromassilibacillus senegalensis</name>
    <dbReference type="NCBI Taxonomy" id="1673717"/>
    <lineage>
        <taxon>Bacteria</taxon>
        <taxon>Bacillati</taxon>
        <taxon>Bacillota</taxon>
        <taxon>Clostridia</taxon>
        <taxon>Eubacteriales</taxon>
        <taxon>Acutalibacteraceae</taxon>
        <taxon>Anaeromassilibacillus</taxon>
    </lineage>
</organism>
<comment type="similarity">
    <text evidence="1">Belongs to the LytR/CpsA/Psr (LCP) family.</text>
</comment>
<feature type="domain" description="Cell envelope-related transcriptional attenuator" evidence="4">
    <location>
        <begin position="142"/>
        <end position="287"/>
    </location>
</feature>
<dbReference type="Pfam" id="PF03816">
    <property type="entry name" value="LytR_cpsA_psr"/>
    <property type="match status" value="1"/>
</dbReference>
<accession>A0ABS9MLL6</accession>
<keyword evidence="3" id="KW-1133">Transmembrane helix</keyword>
<gene>
    <name evidence="5" type="ORF">L0P57_12195</name>
</gene>
<evidence type="ECO:0000256" key="3">
    <source>
        <dbReference type="SAM" id="Phobius"/>
    </source>
</evidence>
<evidence type="ECO:0000256" key="1">
    <source>
        <dbReference type="ARBA" id="ARBA00006068"/>
    </source>
</evidence>
<feature type="region of interest" description="Disordered" evidence="2">
    <location>
        <begin position="1"/>
        <end position="24"/>
    </location>
</feature>
<dbReference type="PANTHER" id="PTHR33392">
    <property type="entry name" value="POLYISOPRENYL-TEICHOIC ACID--PEPTIDOGLYCAN TEICHOIC ACID TRANSFERASE TAGU"/>
    <property type="match status" value="1"/>
</dbReference>
<sequence>MDKRNTYTRSGSRDIYSSSKGPRQYRGEIDRYNYVDRDIYSSSNKRAAVKSAKSRKADRRRKKKRGGHRVLATVFSVALVLVLGVVAYAGVMVSRLNRPGVDTSQYVEQPEAAPTWDVISKDGVTNILLIGADNGDDGNSHRSDTTMLVSIDNGTKKLRLVSFLRDLYLEIPTVGKTKLNAAYANGGPALTMQTIENNFRVNIDKYVSVNFENFEAIIDKMGGIDIDMSAEVAAEENRNMGSNLHEGVNHLDGRLALYYARIRATDSDFGRTGRQRQVVEAMIARMKELNPVEFSKLMYDYLPYVETNLSDGDLLALAAMAPSIMNYEMETMAVPNPNAYEDQTIQGSGMVLVPDLPENCRLLREFLYGTSGTDNAGL</sequence>
<dbReference type="EMBL" id="JAKNHQ010000020">
    <property type="protein sequence ID" value="MCG4611687.1"/>
    <property type="molecule type" value="Genomic_DNA"/>
</dbReference>
<evidence type="ECO:0000259" key="4">
    <source>
        <dbReference type="Pfam" id="PF03816"/>
    </source>
</evidence>
<evidence type="ECO:0000313" key="6">
    <source>
        <dbReference type="Proteomes" id="UP001298681"/>
    </source>
</evidence>
<keyword evidence="6" id="KW-1185">Reference proteome</keyword>